<evidence type="ECO:0000313" key="3">
    <source>
        <dbReference type="EMBL" id="MFD2674230.1"/>
    </source>
</evidence>
<dbReference type="EMBL" id="JBHUNF010000001">
    <property type="protein sequence ID" value="MFD2674230.1"/>
    <property type="molecule type" value="Genomic_DNA"/>
</dbReference>
<dbReference type="PANTHER" id="PTHR28004:SF2">
    <property type="entry name" value="D-SERINE DEHYDRATASE"/>
    <property type="match status" value="1"/>
</dbReference>
<keyword evidence="3" id="KW-0413">Isomerase</keyword>
<gene>
    <name evidence="3" type="ORF">ACFSUQ_02800</name>
</gene>
<dbReference type="InterPro" id="IPR051466">
    <property type="entry name" value="D-amino_acid_metab_enzyme"/>
</dbReference>
<feature type="domain" description="Alanine racemase N-terminal" evidence="2">
    <location>
        <begin position="73"/>
        <end position="250"/>
    </location>
</feature>
<proteinExistence type="predicted"/>
<sequence length="450" mass="47762">MQFPKAMTPTTGQRAKSATPDAWAAGIRRTRSDDVPRELRAAIAKFARDRVVAGESAQRSAPLSSTGPLGVLNLDALRTNVAALRERACGLPIRVASKSIRCVEALRWVLDQDGYRGVLGFSAAEAISLVRAGFRDVVVAYPSVDRFALQTLLQDAQLLQEITLMVDSTAHLDLLASLQRETTQAAADLRLCIDVDASLRVAERALGDRLHVGSRRSPIRTAPQAVALAEAIALQPGMRLVGLMAYEGQIAGVGNRRDSAMGLVMSALQPWSARELAQRRGEIVAAVRGIADLEFVNGGGTGSLESSAADSSLTELAAGSGLYSPGLFDGYAHFRHRPAAFAALPVVRIPGPGWVTVFQGGWVASGPAGTDRLPVIAWPPGARYGASEGPGEVQTPLTGPGVSQLRLGDHVFIRHAKAGELAEHLASFAIVDGDQVTTLWPTYRGEGWVF</sequence>
<evidence type="ECO:0000256" key="1">
    <source>
        <dbReference type="SAM" id="MobiDB-lite"/>
    </source>
</evidence>
<dbReference type="SUPFAM" id="SSF51419">
    <property type="entry name" value="PLP-binding barrel"/>
    <property type="match status" value="1"/>
</dbReference>
<dbReference type="Pfam" id="PF01168">
    <property type="entry name" value="Ala_racemase_N"/>
    <property type="match status" value="1"/>
</dbReference>
<protein>
    <submittedName>
        <fullName evidence="3">Alanine racemase</fullName>
        <ecNumber evidence="3">5.1.1.1</ecNumber>
    </submittedName>
</protein>
<name>A0ABW5RGN3_9MICO</name>
<evidence type="ECO:0000313" key="4">
    <source>
        <dbReference type="Proteomes" id="UP001597453"/>
    </source>
</evidence>
<organism evidence="3 4">
    <name type="scientific">Gulosibacter bifidus</name>
    <dbReference type="NCBI Taxonomy" id="272239"/>
    <lineage>
        <taxon>Bacteria</taxon>
        <taxon>Bacillati</taxon>
        <taxon>Actinomycetota</taxon>
        <taxon>Actinomycetes</taxon>
        <taxon>Micrococcales</taxon>
        <taxon>Microbacteriaceae</taxon>
        <taxon>Gulosibacter</taxon>
    </lineage>
</organism>
<reference evidence="4" key="1">
    <citation type="journal article" date="2019" name="Int. J. Syst. Evol. Microbiol.">
        <title>The Global Catalogue of Microorganisms (GCM) 10K type strain sequencing project: providing services to taxonomists for standard genome sequencing and annotation.</title>
        <authorList>
            <consortium name="The Broad Institute Genomics Platform"/>
            <consortium name="The Broad Institute Genome Sequencing Center for Infectious Disease"/>
            <person name="Wu L."/>
            <person name="Ma J."/>
        </authorList>
    </citation>
    <scope>NUCLEOTIDE SEQUENCE [LARGE SCALE GENOMIC DNA]</scope>
    <source>
        <strain evidence="4">TISTR 1511</strain>
    </source>
</reference>
<feature type="region of interest" description="Disordered" evidence="1">
    <location>
        <begin position="1"/>
        <end position="29"/>
    </location>
</feature>
<dbReference type="GO" id="GO:0008784">
    <property type="term" value="F:alanine racemase activity"/>
    <property type="evidence" value="ECO:0007669"/>
    <property type="project" value="UniProtKB-EC"/>
</dbReference>
<dbReference type="InterPro" id="IPR001608">
    <property type="entry name" value="Ala_racemase_N"/>
</dbReference>
<accession>A0ABW5RGN3</accession>
<dbReference type="EC" id="5.1.1.1" evidence="3"/>
<keyword evidence="4" id="KW-1185">Reference proteome</keyword>
<dbReference type="PANTHER" id="PTHR28004">
    <property type="entry name" value="ZGC:162816-RELATED"/>
    <property type="match status" value="1"/>
</dbReference>
<evidence type="ECO:0000259" key="2">
    <source>
        <dbReference type="Pfam" id="PF01168"/>
    </source>
</evidence>
<comment type="caution">
    <text evidence="3">The sequence shown here is derived from an EMBL/GenBank/DDBJ whole genome shotgun (WGS) entry which is preliminary data.</text>
</comment>
<dbReference type="InterPro" id="IPR029066">
    <property type="entry name" value="PLP-binding_barrel"/>
</dbReference>
<dbReference type="RefSeq" id="WP_245610549.1">
    <property type="nucleotide sequence ID" value="NZ_JBHUNF010000001.1"/>
</dbReference>
<dbReference type="Proteomes" id="UP001597453">
    <property type="component" value="Unassembled WGS sequence"/>
</dbReference>
<dbReference type="Gene3D" id="3.20.20.10">
    <property type="entry name" value="Alanine racemase"/>
    <property type="match status" value="1"/>
</dbReference>